<evidence type="ECO:0000313" key="2">
    <source>
        <dbReference type="Proteomes" id="UP000006643"/>
    </source>
</evidence>
<dbReference type="OMA" id="SHKAVQD"/>
<dbReference type="HOGENOM" id="CLU_132351_0_0_1"/>
<gene>
    <name evidence="1" type="ORF">PITG_15174</name>
</gene>
<evidence type="ECO:0000313" key="1">
    <source>
        <dbReference type="EMBL" id="EEY62773.1"/>
    </source>
</evidence>
<reference evidence="2" key="1">
    <citation type="journal article" date="2009" name="Nature">
        <title>Genome sequence and analysis of the Irish potato famine pathogen Phytophthora infestans.</title>
        <authorList>
            <consortium name="The Broad Institute Genome Sequencing Platform"/>
            <person name="Haas B.J."/>
            <person name="Kamoun S."/>
            <person name="Zody M.C."/>
            <person name="Jiang R.H."/>
            <person name="Handsaker R.E."/>
            <person name="Cano L.M."/>
            <person name="Grabherr M."/>
            <person name="Kodira C.D."/>
            <person name="Raffaele S."/>
            <person name="Torto-Alalibo T."/>
            <person name="Bozkurt T.O."/>
            <person name="Ah-Fong A.M."/>
            <person name="Alvarado L."/>
            <person name="Anderson V.L."/>
            <person name="Armstrong M.R."/>
            <person name="Avrova A."/>
            <person name="Baxter L."/>
            <person name="Beynon J."/>
            <person name="Boevink P.C."/>
            <person name="Bollmann S.R."/>
            <person name="Bos J.I."/>
            <person name="Bulone V."/>
            <person name="Cai G."/>
            <person name="Cakir C."/>
            <person name="Carrington J.C."/>
            <person name="Chawner M."/>
            <person name="Conti L."/>
            <person name="Costanzo S."/>
            <person name="Ewan R."/>
            <person name="Fahlgren N."/>
            <person name="Fischbach M.A."/>
            <person name="Fugelstad J."/>
            <person name="Gilroy E.M."/>
            <person name="Gnerre S."/>
            <person name="Green P.J."/>
            <person name="Grenville-Briggs L.J."/>
            <person name="Griffith J."/>
            <person name="Grunwald N.J."/>
            <person name="Horn K."/>
            <person name="Horner N.R."/>
            <person name="Hu C.H."/>
            <person name="Huitema E."/>
            <person name="Jeong D.H."/>
            <person name="Jones A.M."/>
            <person name="Jones J.D."/>
            <person name="Jones R.W."/>
            <person name="Karlsson E.K."/>
            <person name="Kunjeti S.G."/>
            <person name="Lamour K."/>
            <person name="Liu Z."/>
            <person name="Ma L."/>
            <person name="Maclean D."/>
            <person name="Chibucos M.C."/>
            <person name="McDonald H."/>
            <person name="McWalters J."/>
            <person name="Meijer H.J."/>
            <person name="Morgan W."/>
            <person name="Morris P.F."/>
            <person name="Munro C.A."/>
            <person name="O'Neill K."/>
            <person name="Ospina-Giraldo M."/>
            <person name="Pinzon A."/>
            <person name="Pritchard L."/>
            <person name="Ramsahoye B."/>
            <person name="Ren Q."/>
            <person name="Restrepo S."/>
            <person name="Roy S."/>
            <person name="Sadanandom A."/>
            <person name="Savidor A."/>
            <person name="Schornack S."/>
            <person name="Schwartz D.C."/>
            <person name="Schumann U.D."/>
            <person name="Schwessinger B."/>
            <person name="Seyer L."/>
            <person name="Sharpe T."/>
            <person name="Silvar C."/>
            <person name="Song J."/>
            <person name="Studholme D.J."/>
            <person name="Sykes S."/>
            <person name="Thines M."/>
            <person name="van de Vondervoort P.J."/>
            <person name="Phuntumart V."/>
            <person name="Wawra S."/>
            <person name="Weide R."/>
            <person name="Win J."/>
            <person name="Young C."/>
            <person name="Zhou S."/>
            <person name="Fry W."/>
            <person name="Meyers B.C."/>
            <person name="van West P."/>
            <person name="Ristaino J."/>
            <person name="Govers F."/>
            <person name="Birch P.R."/>
            <person name="Whisson S.C."/>
            <person name="Judelson H.S."/>
            <person name="Nusbaum C."/>
        </authorList>
    </citation>
    <scope>NUCLEOTIDE SEQUENCE [LARGE SCALE GENOMIC DNA]</scope>
    <source>
        <strain evidence="2">T30-4</strain>
    </source>
</reference>
<dbReference type="Proteomes" id="UP000006643">
    <property type="component" value="Unassembled WGS sequence"/>
</dbReference>
<name>D0NQ41_PHYIT</name>
<dbReference type="OrthoDB" id="135528at2759"/>
<organism evidence="1 2">
    <name type="scientific">Phytophthora infestans (strain T30-4)</name>
    <name type="common">Potato late blight agent</name>
    <dbReference type="NCBI Taxonomy" id="403677"/>
    <lineage>
        <taxon>Eukaryota</taxon>
        <taxon>Sar</taxon>
        <taxon>Stramenopiles</taxon>
        <taxon>Oomycota</taxon>
        <taxon>Peronosporomycetes</taxon>
        <taxon>Peronosporales</taxon>
        <taxon>Peronosporaceae</taxon>
        <taxon>Phytophthora</taxon>
    </lineage>
</organism>
<accession>D0NQ41</accession>
<proteinExistence type="predicted"/>
<dbReference type="VEuPathDB" id="FungiDB:PITG_15174"/>
<dbReference type="GeneID" id="9479012"/>
<sequence length="135" mass="15714">MTERRLQCTSRSCSGIGNCLLLWKVFTCSVQDTWPIWVNHHGHVRGVFPCSAEHPPRITLAMKTFLAAQDEIGIPPRLIMVNLKRQEKMHVTSRGWPDLKQIRNALKRDRREQGSKNSRKSIQDLRRLCLSRVRE</sequence>
<keyword evidence="2" id="KW-1185">Reference proteome</keyword>
<dbReference type="KEGG" id="pif:PITG_15174"/>
<protein>
    <submittedName>
        <fullName evidence="1">Uncharacterized protein</fullName>
    </submittedName>
</protein>
<dbReference type="RefSeq" id="XP_002898648.1">
    <property type="nucleotide sequence ID" value="XM_002898602.1"/>
</dbReference>
<dbReference type="EMBL" id="DS028152">
    <property type="protein sequence ID" value="EEY62773.1"/>
    <property type="molecule type" value="Genomic_DNA"/>
</dbReference>
<dbReference type="AlphaFoldDB" id="D0NQ41"/>
<dbReference type="InParanoid" id="D0NQ41"/>